<feature type="compositionally biased region" description="Pro residues" evidence="3">
    <location>
        <begin position="190"/>
        <end position="205"/>
    </location>
</feature>
<evidence type="ECO:0000256" key="1">
    <source>
        <dbReference type="ARBA" id="ARBA00022737"/>
    </source>
</evidence>
<protein>
    <submittedName>
        <fullName evidence="4">Kelch domain-containing protein</fullName>
    </submittedName>
</protein>
<dbReference type="OrthoDB" id="10250130at2759"/>
<comment type="caution">
    <text evidence="4">The sequence shown here is derived from an EMBL/GenBank/DDBJ whole genome shotgun (WGS) entry which is preliminary data.</text>
</comment>
<evidence type="ECO:0000313" key="4">
    <source>
        <dbReference type="EMBL" id="OJD39861.1"/>
    </source>
</evidence>
<evidence type="ECO:0000256" key="2">
    <source>
        <dbReference type="ARBA" id="ARBA00023004"/>
    </source>
</evidence>
<gene>
    <name evidence="4" type="ORF">BKCO1_200064</name>
</gene>
<keyword evidence="2" id="KW-0408">Iron</keyword>
<evidence type="ECO:0000256" key="3">
    <source>
        <dbReference type="SAM" id="MobiDB-lite"/>
    </source>
</evidence>
<reference evidence="4 5" key="1">
    <citation type="submission" date="2016-10" db="EMBL/GenBank/DDBJ databases">
        <title>Proteomics and genomics reveal pathogen-plant mechanisms compatible with a hemibiotrophic lifestyle of Diplodia corticola.</title>
        <authorList>
            <person name="Fernandes I."/>
            <person name="De Jonge R."/>
            <person name="Van De Peer Y."/>
            <person name="Devreese B."/>
            <person name="Alves A."/>
            <person name="Esteves A.C."/>
        </authorList>
    </citation>
    <scope>NUCLEOTIDE SEQUENCE [LARGE SCALE GENOMIC DNA]</scope>
    <source>
        <strain evidence="4 5">CBS 112549</strain>
    </source>
</reference>
<dbReference type="RefSeq" id="XP_020134848.1">
    <property type="nucleotide sequence ID" value="XM_020272568.1"/>
</dbReference>
<evidence type="ECO:0000313" key="5">
    <source>
        <dbReference type="Proteomes" id="UP000183809"/>
    </source>
</evidence>
<dbReference type="SUPFAM" id="SSF117281">
    <property type="entry name" value="Kelch motif"/>
    <property type="match status" value="1"/>
</dbReference>
<organism evidence="4 5">
    <name type="scientific">Diplodia corticola</name>
    <dbReference type="NCBI Taxonomy" id="236234"/>
    <lineage>
        <taxon>Eukaryota</taxon>
        <taxon>Fungi</taxon>
        <taxon>Dikarya</taxon>
        <taxon>Ascomycota</taxon>
        <taxon>Pezizomycotina</taxon>
        <taxon>Dothideomycetes</taxon>
        <taxon>Dothideomycetes incertae sedis</taxon>
        <taxon>Botryosphaeriales</taxon>
        <taxon>Botryosphaeriaceae</taxon>
        <taxon>Diplodia</taxon>
    </lineage>
</organism>
<dbReference type="PANTHER" id="PTHR47435:SF4">
    <property type="entry name" value="KELCH REPEAT PROTEIN (AFU_ORTHOLOGUE AFUA_5G12780)"/>
    <property type="match status" value="1"/>
</dbReference>
<dbReference type="Proteomes" id="UP000183809">
    <property type="component" value="Unassembled WGS sequence"/>
</dbReference>
<dbReference type="GeneID" id="31012827"/>
<dbReference type="Gene3D" id="2.120.10.80">
    <property type="entry name" value="Kelch-type beta propeller"/>
    <property type="match status" value="2"/>
</dbReference>
<sequence length="455" mass="47600">MAPTIGGVLNAGKGYLSGAAGYAKHMATPGQRTIKATFSPIVGAPLPRSAHSVSVVKGRAYVFGGEVTAGQFADNDMHVVILPSSGVSEADYYTISPKAAKEDGPVPAARRGHTAVVVGDDIFIFGGDVDGTAEENGRIWVFSTSRSNWTALDPANADAPVPPSRAFHAGTASEEPTPKETKADQAILPQQPPDPSQTVPEPPEPGTWGTVFISGGKGADGELIHDLWTFDIRSRIWNKLASPPGPARVGASLVCVGSRLYLFGGVNPTEPVPSGVSHFDVSGLWRFAESGGPPARTLSGEWETIEHEADAGPAARSGAMLIEVTTGKSGHYLLLVGGLKPDVQEGGLSYLDDIWAFQLPTTVAATPAKGPAQSTVKLDTKDANWTEVHYQYMNEDGDIVPDRPASLAGTKGMDARIGFAATKGTEVDGASVIVWGGSDETGKTMDSGWMITVDR</sequence>
<feature type="region of interest" description="Disordered" evidence="3">
    <location>
        <begin position="152"/>
        <end position="208"/>
    </location>
</feature>
<dbReference type="EMBL" id="MNUE01000002">
    <property type="protein sequence ID" value="OJD39861.1"/>
    <property type="molecule type" value="Genomic_DNA"/>
</dbReference>
<dbReference type="PANTHER" id="PTHR47435">
    <property type="entry name" value="KELCH REPEAT PROTEIN (AFU_ORTHOLOGUE AFUA_5G12780)"/>
    <property type="match status" value="1"/>
</dbReference>
<dbReference type="Pfam" id="PF24681">
    <property type="entry name" value="Kelch_KLHDC2_KLHL20_DRC7"/>
    <property type="match status" value="1"/>
</dbReference>
<dbReference type="InterPro" id="IPR015915">
    <property type="entry name" value="Kelch-typ_b-propeller"/>
</dbReference>
<dbReference type="AlphaFoldDB" id="A0A1J9SJT3"/>
<accession>A0A1J9SJT3</accession>
<name>A0A1J9SJT3_9PEZI</name>
<dbReference type="GO" id="GO:0019760">
    <property type="term" value="P:glucosinolate metabolic process"/>
    <property type="evidence" value="ECO:0007669"/>
    <property type="project" value="UniProtKB-ARBA"/>
</dbReference>
<proteinExistence type="predicted"/>
<keyword evidence="1" id="KW-0677">Repeat</keyword>
<keyword evidence="5" id="KW-1185">Reference proteome</keyword>